<feature type="transmembrane region" description="Helical" evidence="6">
    <location>
        <begin position="191"/>
        <end position="209"/>
    </location>
</feature>
<keyword evidence="4 6" id="KW-1133">Transmembrane helix</keyword>
<protein>
    <submittedName>
        <fullName evidence="8">MFS transporter</fullName>
    </submittedName>
</protein>
<keyword evidence="5 6" id="KW-0472">Membrane</keyword>
<accession>A0ABS8YCF9</accession>
<evidence type="ECO:0000313" key="9">
    <source>
        <dbReference type="Proteomes" id="UP001199916"/>
    </source>
</evidence>
<dbReference type="InterPro" id="IPR020846">
    <property type="entry name" value="MFS_dom"/>
</dbReference>
<evidence type="ECO:0000256" key="1">
    <source>
        <dbReference type="ARBA" id="ARBA00004651"/>
    </source>
</evidence>
<reference evidence="8 9" key="1">
    <citation type="submission" date="2021-11" db="EMBL/GenBank/DDBJ databases">
        <title>Draft genome sequence of Paenibacillus profundus YoMME, a new Gram-positive bacteria with exoelectrogenic properties.</title>
        <authorList>
            <person name="Hubenova Y."/>
            <person name="Hubenova E."/>
            <person name="Manasiev Y."/>
            <person name="Peykov S."/>
            <person name="Mitov M."/>
        </authorList>
    </citation>
    <scope>NUCLEOTIDE SEQUENCE [LARGE SCALE GENOMIC DNA]</scope>
    <source>
        <strain evidence="8 9">YoMME</strain>
    </source>
</reference>
<dbReference type="PANTHER" id="PTHR23526">
    <property type="entry name" value="INTEGRAL MEMBRANE TRANSPORT PROTEIN-RELATED"/>
    <property type="match status" value="1"/>
</dbReference>
<evidence type="ECO:0000256" key="3">
    <source>
        <dbReference type="ARBA" id="ARBA00022692"/>
    </source>
</evidence>
<feature type="transmembrane region" description="Helical" evidence="6">
    <location>
        <begin position="317"/>
        <end position="336"/>
    </location>
</feature>
<evidence type="ECO:0000259" key="7">
    <source>
        <dbReference type="PROSITE" id="PS50850"/>
    </source>
</evidence>
<keyword evidence="3 6" id="KW-0812">Transmembrane</keyword>
<dbReference type="InterPro" id="IPR036259">
    <property type="entry name" value="MFS_trans_sf"/>
</dbReference>
<feature type="transmembrane region" description="Helical" evidence="6">
    <location>
        <begin position="248"/>
        <end position="271"/>
    </location>
</feature>
<keyword evidence="2" id="KW-0813">Transport</keyword>
<dbReference type="SUPFAM" id="SSF103473">
    <property type="entry name" value="MFS general substrate transporter"/>
    <property type="match status" value="1"/>
</dbReference>
<gene>
    <name evidence="8" type="ORF">LQV63_04430</name>
</gene>
<comment type="caution">
    <text evidence="8">The sequence shown here is derived from an EMBL/GenBank/DDBJ whole genome shotgun (WGS) entry which is preliminary data.</text>
</comment>
<feature type="transmembrane region" description="Helical" evidence="6">
    <location>
        <begin position="12"/>
        <end position="33"/>
    </location>
</feature>
<evidence type="ECO:0000256" key="2">
    <source>
        <dbReference type="ARBA" id="ARBA00022448"/>
    </source>
</evidence>
<dbReference type="InterPro" id="IPR052528">
    <property type="entry name" value="Sugar_transport-like"/>
</dbReference>
<dbReference type="PANTHER" id="PTHR23526:SF2">
    <property type="entry name" value="MAJOR FACILITATOR SUPERFAMILY (MFS) PROFILE DOMAIN-CONTAINING PROTEIN"/>
    <property type="match status" value="1"/>
</dbReference>
<feature type="transmembrane region" description="Helical" evidence="6">
    <location>
        <begin position="39"/>
        <end position="61"/>
    </location>
</feature>
<dbReference type="EMBL" id="JAJNBZ010000002">
    <property type="protein sequence ID" value="MCE5168559.1"/>
    <property type="molecule type" value="Genomic_DNA"/>
</dbReference>
<organism evidence="8 9">
    <name type="scientific">Paenibacillus profundus</name>
    <dbReference type="NCBI Taxonomy" id="1173085"/>
    <lineage>
        <taxon>Bacteria</taxon>
        <taxon>Bacillati</taxon>
        <taxon>Bacillota</taxon>
        <taxon>Bacilli</taxon>
        <taxon>Bacillales</taxon>
        <taxon>Paenibacillaceae</taxon>
        <taxon>Paenibacillus</taxon>
    </lineage>
</organism>
<sequence length="358" mass="39789">MLQHVRSPKWTMVGLVAIHRLMWTATGLIPFLFDKSVWVTAFIVMYTIAFLANAGAGIIWTNLMGDIVPASVRGRYFGIRNTIVSAIGSLTLFIGGQVLEAYPGGPGFHILFTIIFVFSLWNIVMFMFYPNLPLARSTESKMVSMLKKPLRDRGFMKAVLFLSAWLFLQNTILPFYSYMMLELLGIGYDRVSIITVVQTVVSMCSLYLWGTLNARYSNKYLLLWTLPIIALSSVSWSLIAIIPTFVALIVAHALVGIGTGGFNQLAFNFIIGDTPKSERPMFIAMYSAITGFATFLGPILGGLVFEWMKGTPTWVQTWGLASVLGLLMLLLAGTLGRRVLLRDGRHLHPLPEQKNAST</sequence>
<feature type="transmembrane region" description="Helical" evidence="6">
    <location>
        <begin position="82"/>
        <end position="102"/>
    </location>
</feature>
<keyword evidence="9" id="KW-1185">Reference proteome</keyword>
<evidence type="ECO:0000256" key="5">
    <source>
        <dbReference type="ARBA" id="ARBA00023136"/>
    </source>
</evidence>
<dbReference type="InterPro" id="IPR011701">
    <property type="entry name" value="MFS"/>
</dbReference>
<proteinExistence type="predicted"/>
<feature type="transmembrane region" description="Helical" evidence="6">
    <location>
        <begin position="221"/>
        <end position="242"/>
    </location>
</feature>
<comment type="subcellular location">
    <subcellularLocation>
        <location evidence="1">Cell membrane</location>
        <topology evidence="1">Multi-pass membrane protein</topology>
    </subcellularLocation>
</comment>
<evidence type="ECO:0000256" key="6">
    <source>
        <dbReference type="SAM" id="Phobius"/>
    </source>
</evidence>
<dbReference type="RefSeq" id="WP_233695799.1">
    <property type="nucleotide sequence ID" value="NZ_JAJNBZ010000002.1"/>
</dbReference>
<dbReference type="Gene3D" id="1.20.1250.20">
    <property type="entry name" value="MFS general substrate transporter like domains"/>
    <property type="match status" value="2"/>
</dbReference>
<feature type="transmembrane region" description="Helical" evidence="6">
    <location>
        <begin position="108"/>
        <end position="134"/>
    </location>
</feature>
<dbReference type="Proteomes" id="UP001199916">
    <property type="component" value="Unassembled WGS sequence"/>
</dbReference>
<name>A0ABS8YCF9_9BACL</name>
<dbReference type="PROSITE" id="PS50850">
    <property type="entry name" value="MFS"/>
    <property type="match status" value="1"/>
</dbReference>
<evidence type="ECO:0000313" key="8">
    <source>
        <dbReference type="EMBL" id="MCE5168559.1"/>
    </source>
</evidence>
<feature type="transmembrane region" description="Helical" evidence="6">
    <location>
        <begin position="155"/>
        <end position="179"/>
    </location>
</feature>
<dbReference type="Pfam" id="PF07690">
    <property type="entry name" value="MFS_1"/>
    <property type="match status" value="1"/>
</dbReference>
<feature type="domain" description="Major facilitator superfamily (MFS) profile" evidence="7">
    <location>
        <begin position="155"/>
        <end position="358"/>
    </location>
</feature>
<feature type="transmembrane region" description="Helical" evidence="6">
    <location>
        <begin position="283"/>
        <end position="305"/>
    </location>
</feature>
<evidence type="ECO:0000256" key="4">
    <source>
        <dbReference type="ARBA" id="ARBA00022989"/>
    </source>
</evidence>